<dbReference type="EMBL" id="JYDU01000656">
    <property type="protein sequence ID" value="KRX85816.1"/>
    <property type="molecule type" value="Genomic_DNA"/>
</dbReference>
<evidence type="ECO:0000313" key="1">
    <source>
        <dbReference type="EMBL" id="KRX85816.1"/>
    </source>
</evidence>
<comment type="caution">
    <text evidence="1">The sequence shown here is derived from an EMBL/GenBank/DDBJ whole genome shotgun (WGS) entry which is preliminary data.</text>
</comment>
<proteinExistence type="predicted"/>
<dbReference type="Proteomes" id="UP000054815">
    <property type="component" value="Unassembled WGS sequence"/>
</dbReference>
<organism evidence="1 2">
    <name type="scientific">Trichinella pseudospiralis</name>
    <name type="common">Parasitic roundworm</name>
    <dbReference type="NCBI Taxonomy" id="6337"/>
    <lineage>
        <taxon>Eukaryota</taxon>
        <taxon>Metazoa</taxon>
        <taxon>Ecdysozoa</taxon>
        <taxon>Nematoda</taxon>
        <taxon>Enoplea</taxon>
        <taxon>Dorylaimia</taxon>
        <taxon>Trichinellida</taxon>
        <taxon>Trichinellidae</taxon>
        <taxon>Trichinella</taxon>
    </lineage>
</organism>
<evidence type="ECO:0000313" key="2">
    <source>
        <dbReference type="Proteomes" id="UP000054815"/>
    </source>
</evidence>
<name>A0A0V0XD26_TRIPS</name>
<protein>
    <submittedName>
        <fullName evidence="1">Uncharacterized protein</fullName>
    </submittedName>
</protein>
<reference evidence="1 2" key="1">
    <citation type="submission" date="2015-01" db="EMBL/GenBank/DDBJ databases">
        <title>Evolution of Trichinella species and genotypes.</title>
        <authorList>
            <person name="Korhonen P.K."/>
            <person name="Edoardo P."/>
            <person name="Giuseppe L.R."/>
            <person name="Gasser R.B."/>
        </authorList>
    </citation>
    <scope>NUCLEOTIDE SEQUENCE [LARGE SCALE GENOMIC DNA]</scope>
    <source>
        <strain evidence="1">ISS141</strain>
    </source>
</reference>
<dbReference type="AlphaFoldDB" id="A0A0V0XD26"/>
<sequence length="47" mass="5395">MKENEHRYLPRTVTLHLEVPGQNVPFTTTDTSPLAKKKDMLVETIKS</sequence>
<gene>
    <name evidence="1" type="ORF">T4E_7684</name>
</gene>
<accession>A0A0V0XD26</accession>